<sequence>MEFNKENIIELANRYSYLTSDVAIEKEVKQWLKTNKYLNKELFIRLCCWKSPRPKRHYINNEERKIIEVTRLAFSTNNEKERIASLLTLYGVRYPVASTILHFAFPDKYPIMDFRVIESLGWKKPSYYSFKFWEKYFP</sequence>
<reference evidence="1" key="1">
    <citation type="journal article" date="2014" name="Front. Microbiol.">
        <title>High frequency of phylogenetically diverse reductive dehalogenase-homologous genes in deep subseafloor sedimentary metagenomes.</title>
        <authorList>
            <person name="Kawai M."/>
            <person name="Futagami T."/>
            <person name="Toyoda A."/>
            <person name="Takaki Y."/>
            <person name="Nishi S."/>
            <person name="Hori S."/>
            <person name="Arai W."/>
            <person name="Tsubouchi T."/>
            <person name="Morono Y."/>
            <person name="Uchiyama I."/>
            <person name="Ito T."/>
            <person name="Fujiyama A."/>
            <person name="Inagaki F."/>
            <person name="Takami H."/>
        </authorList>
    </citation>
    <scope>NUCLEOTIDE SEQUENCE</scope>
    <source>
        <strain evidence="1">Expedition CK06-06</strain>
    </source>
</reference>
<evidence type="ECO:0000313" key="1">
    <source>
        <dbReference type="EMBL" id="GAG82432.1"/>
    </source>
</evidence>
<gene>
    <name evidence="1" type="ORF">S01H4_24027</name>
</gene>
<name>X1BMN5_9ZZZZ</name>
<dbReference type="EMBL" id="BART01011233">
    <property type="protein sequence ID" value="GAG82432.1"/>
    <property type="molecule type" value="Genomic_DNA"/>
</dbReference>
<comment type="caution">
    <text evidence="1">The sequence shown here is derived from an EMBL/GenBank/DDBJ whole genome shotgun (WGS) entry which is preliminary data.</text>
</comment>
<proteinExistence type="predicted"/>
<protein>
    <submittedName>
        <fullName evidence="1">Uncharacterized protein</fullName>
    </submittedName>
</protein>
<accession>X1BMN5</accession>
<organism evidence="1">
    <name type="scientific">marine sediment metagenome</name>
    <dbReference type="NCBI Taxonomy" id="412755"/>
    <lineage>
        <taxon>unclassified sequences</taxon>
        <taxon>metagenomes</taxon>
        <taxon>ecological metagenomes</taxon>
    </lineage>
</organism>
<dbReference type="AlphaFoldDB" id="X1BMN5"/>